<dbReference type="Pfam" id="PF13435">
    <property type="entry name" value="Cytochrome_C554"/>
    <property type="match status" value="2"/>
</dbReference>
<feature type="non-terminal residue" evidence="3">
    <location>
        <position position="319"/>
    </location>
</feature>
<feature type="domain" description="Cytochrome c-552/4" evidence="2">
    <location>
        <begin position="176"/>
        <end position="213"/>
    </location>
</feature>
<feature type="domain" description="Cytochrome c-552/4" evidence="2">
    <location>
        <begin position="50"/>
        <end position="73"/>
    </location>
</feature>
<dbReference type="Proteomes" id="UP000011991">
    <property type="component" value="Unassembled WGS sequence"/>
</dbReference>
<evidence type="ECO:0000313" key="4">
    <source>
        <dbReference type="Proteomes" id="UP000011991"/>
    </source>
</evidence>
<name>M5RWK0_9BACT</name>
<reference evidence="3 4" key="1">
    <citation type="journal article" date="2013" name="Mar. Genomics">
        <title>Expression of sulfatases in Rhodopirellula baltica and the diversity of sulfatases in the genus Rhodopirellula.</title>
        <authorList>
            <person name="Wegner C.E."/>
            <person name="Richter-Heitmann T."/>
            <person name="Klindworth A."/>
            <person name="Klockow C."/>
            <person name="Richter M."/>
            <person name="Achstetter T."/>
            <person name="Glockner F.O."/>
            <person name="Harder J."/>
        </authorList>
    </citation>
    <scope>NUCLEOTIDE SEQUENCE [LARGE SCALE GENOMIC DNA]</scope>
    <source>
        <strain evidence="3 4">SM1</strain>
    </source>
</reference>
<dbReference type="Gene3D" id="1.10.1130.10">
    <property type="entry name" value="Flavocytochrome C3, Chain A"/>
    <property type="match status" value="1"/>
</dbReference>
<dbReference type="PANTHER" id="PTHR35038">
    <property type="entry name" value="DISSIMILATORY SULFITE REDUCTASE SIRA"/>
    <property type="match status" value="1"/>
</dbReference>
<protein>
    <submittedName>
        <fullName evidence="3">TPR repeat-containing protein</fullName>
    </submittedName>
</protein>
<dbReference type="SUPFAM" id="SSF48695">
    <property type="entry name" value="Multiheme cytochromes"/>
    <property type="match status" value="1"/>
</dbReference>
<dbReference type="InterPro" id="IPR023155">
    <property type="entry name" value="Cyt_c-552/4"/>
</dbReference>
<comment type="caution">
    <text evidence="3">The sequence shown here is derived from an EMBL/GenBank/DDBJ whole genome shotgun (WGS) entry which is preliminary data.</text>
</comment>
<keyword evidence="1" id="KW-0732">Signal</keyword>
<evidence type="ECO:0000256" key="1">
    <source>
        <dbReference type="ARBA" id="ARBA00022729"/>
    </source>
</evidence>
<evidence type="ECO:0000259" key="2">
    <source>
        <dbReference type="Pfam" id="PF13435"/>
    </source>
</evidence>
<dbReference type="InterPro" id="IPR051829">
    <property type="entry name" value="Multiheme_Cytochr_ET"/>
</dbReference>
<keyword evidence="4" id="KW-1185">Reference proteome</keyword>
<gene>
    <name evidence="3" type="ORF">RMSM_04762</name>
</gene>
<dbReference type="PANTHER" id="PTHR35038:SF8">
    <property type="entry name" value="C-TYPE POLYHEME CYTOCHROME OMCC"/>
    <property type="match status" value="1"/>
</dbReference>
<dbReference type="AlphaFoldDB" id="M5RWK0"/>
<dbReference type="InterPro" id="IPR036280">
    <property type="entry name" value="Multihaem_cyt_sf"/>
</dbReference>
<accession>M5RWK0</accession>
<dbReference type="EMBL" id="ANOG01000681">
    <property type="protein sequence ID" value="EMI18309.1"/>
    <property type="molecule type" value="Genomic_DNA"/>
</dbReference>
<dbReference type="RefSeq" id="WP_008701451.1">
    <property type="nucleotide sequence ID" value="NZ_ANOG01000681.1"/>
</dbReference>
<proteinExistence type="predicted"/>
<organism evidence="3 4">
    <name type="scientific">Rhodopirellula maiorica SM1</name>
    <dbReference type="NCBI Taxonomy" id="1265738"/>
    <lineage>
        <taxon>Bacteria</taxon>
        <taxon>Pseudomonadati</taxon>
        <taxon>Planctomycetota</taxon>
        <taxon>Planctomycetia</taxon>
        <taxon>Pirellulales</taxon>
        <taxon>Pirellulaceae</taxon>
        <taxon>Novipirellula</taxon>
    </lineage>
</organism>
<sequence length="319" mass="35519">MSVLRLITVLAWVTLSIGSMSLRAEESGTESRSKPPANSSASVGYIGSKQCASCHENQHDSFLQTLHSKAARFTDVTLEPAPGEFKHDASGHRYRVEVADGKMFHSELRLSEQGEPLGETKMQMDVTLGSGTHSQSYLGRIGDFHIESPITYFRDQQTWAMSPGYDVPAHQSFRREVTAGCVFCHVGSIEQTKHDPYKFEIVEATIGCERCHGPGELHAKRHQQDSIAADTAEHDDTIVNPKSLSRELSEAICQQCHCQGINELEIAGKNSWDFRPGLRLTDFRVDYRFKTTGGSNSLVGHVEQLHRSQCYMQTETLTC</sequence>
<evidence type="ECO:0000313" key="3">
    <source>
        <dbReference type="EMBL" id="EMI18309.1"/>
    </source>
</evidence>